<evidence type="ECO:0000259" key="1">
    <source>
        <dbReference type="Pfam" id="PF13532"/>
    </source>
</evidence>
<feature type="domain" description="Alpha-ketoglutarate-dependent dioxygenase AlkB-like" evidence="1">
    <location>
        <begin position="103"/>
        <end position="251"/>
    </location>
</feature>
<dbReference type="AlphaFoldDB" id="A0A9W7B969"/>
<comment type="caution">
    <text evidence="2">The sequence shown here is derived from an EMBL/GenBank/DDBJ whole genome shotgun (WGS) entry which is preliminary data.</text>
</comment>
<dbReference type="EMBL" id="BRXY01000270">
    <property type="protein sequence ID" value="GMH82583.1"/>
    <property type="molecule type" value="Genomic_DNA"/>
</dbReference>
<sequence length="285" mass="32169">MDEIRENFTPRYAITFGESAILHSGGLQRGERRATGFSRTDLAAVQARFKSLGCSTKLYDLSANLPASLRNGNEASCLHLGNASSFFLEKFVSQQPPVLDESLSSSADRLLEEQKVIEYDRKFFNARQKKTMNKRARYNTTFDDAEPTPHNSDFSIPTCHPFPPLLRQFKQGLEQILGEKASDLKAEGNYYFEAKSGIGYHGDEERKIVICLSLGGPSTIRFHWRLPGSSEHTQTPISIPLSHGDVYIMSEKCTGYDWKKRSRVRVVHGAGSSKYIEPNNKKRKR</sequence>
<reference evidence="3" key="1">
    <citation type="journal article" date="2023" name="Commun. Biol.">
        <title>Genome analysis of Parmales, the sister group of diatoms, reveals the evolutionary specialization of diatoms from phago-mixotrophs to photoautotrophs.</title>
        <authorList>
            <person name="Ban H."/>
            <person name="Sato S."/>
            <person name="Yoshikawa S."/>
            <person name="Yamada K."/>
            <person name="Nakamura Y."/>
            <person name="Ichinomiya M."/>
            <person name="Sato N."/>
            <person name="Blanc-Mathieu R."/>
            <person name="Endo H."/>
            <person name="Kuwata A."/>
            <person name="Ogata H."/>
        </authorList>
    </citation>
    <scope>NUCLEOTIDE SEQUENCE [LARGE SCALE GENOMIC DNA]</scope>
    <source>
        <strain evidence="3">NIES 3701</strain>
    </source>
</reference>
<dbReference type="SUPFAM" id="SSF51197">
    <property type="entry name" value="Clavaminate synthase-like"/>
    <property type="match status" value="1"/>
</dbReference>
<dbReference type="Gene3D" id="2.60.120.590">
    <property type="entry name" value="Alpha-ketoglutarate-dependent dioxygenase AlkB-like"/>
    <property type="match status" value="1"/>
</dbReference>
<dbReference type="Proteomes" id="UP001165085">
    <property type="component" value="Unassembled WGS sequence"/>
</dbReference>
<dbReference type="OrthoDB" id="2148354at2759"/>
<evidence type="ECO:0000313" key="3">
    <source>
        <dbReference type="Proteomes" id="UP001165085"/>
    </source>
</evidence>
<organism evidence="2 3">
    <name type="scientific">Triparma strigata</name>
    <dbReference type="NCBI Taxonomy" id="1606541"/>
    <lineage>
        <taxon>Eukaryota</taxon>
        <taxon>Sar</taxon>
        <taxon>Stramenopiles</taxon>
        <taxon>Ochrophyta</taxon>
        <taxon>Bolidophyceae</taxon>
        <taxon>Parmales</taxon>
        <taxon>Triparmaceae</taxon>
        <taxon>Triparma</taxon>
    </lineage>
</organism>
<keyword evidence="3" id="KW-1185">Reference proteome</keyword>
<accession>A0A9W7B969</accession>
<dbReference type="Pfam" id="PF13532">
    <property type="entry name" value="2OG-FeII_Oxy_2"/>
    <property type="match status" value="1"/>
</dbReference>
<dbReference type="InterPro" id="IPR027450">
    <property type="entry name" value="AlkB-like"/>
</dbReference>
<proteinExistence type="predicted"/>
<evidence type="ECO:0000313" key="2">
    <source>
        <dbReference type="EMBL" id="GMH82583.1"/>
    </source>
</evidence>
<dbReference type="InterPro" id="IPR037151">
    <property type="entry name" value="AlkB-like_sf"/>
</dbReference>
<gene>
    <name evidence="2" type="ORF">TrST_g12508</name>
</gene>
<name>A0A9W7B969_9STRA</name>
<protein>
    <recommendedName>
        <fullName evidence="1">Alpha-ketoglutarate-dependent dioxygenase AlkB-like domain-containing protein</fullName>
    </recommendedName>
</protein>